<dbReference type="Pfam" id="PF06325">
    <property type="entry name" value="PrmA"/>
    <property type="match status" value="1"/>
</dbReference>
<reference evidence="7 8" key="1">
    <citation type="submission" date="2020-01" db="EMBL/GenBank/DDBJ databases">
        <authorList>
            <person name="Kim M.K."/>
        </authorList>
    </citation>
    <scope>NUCLEOTIDE SEQUENCE [LARGE SCALE GENOMIC DNA]</scope>
    <source>
        <strain evidence="7 8">172606-1</strain>
    </source>
</reference>
<evidence type="ECO:0000256" key="4">
    <source>
        <dbReference type="ARBA" id="ARBA00022679"/>
    </source>
</evidence>
<dbReference type="Gene3D" id="3.40.50.150">
    <property type="entry name" value="Vaccinia Virus protein VP39"/>
    <property type="match status" value="1"/>
</dbReference>
<keyword evidence="2 6" id="KW-0963">Cytoplasm</keyword>
<dbReference type="PANTHER" id="PTHR43648:SF1">
    <property type="entry name" value="ELECTRON TRANSFER FLAVOPROTEIN BETA SUBUNIT LYSINE METHYLTRANSFERASE"/>
    <property type="match status" value="1"/>
</dbReference>
<keyword evidence="8" id="KW-1185">Reference proteome</keyword>
<keyword evidence="7" id="KW-0687">Ribonucleoprotein</keyword>
<dbReference type="PIRSF" id="PIRSF000401">
    <property type="entry name" value="RPL11_MTase"/>
    <property type="match status" value="1"/>
</dbReference>
<evidence type="ECO:0000256" key="1">
    <source>
        <dbReference type="ARBA" id="ARBA00009741"/>
    </source>
</evidence>
<dbReference type="EMBL" id="CP048222">
    <property type="protein sequence ID" value="QHT70472.1"/>
    <property type="molecule type" value="Genomic_DNA"/>
</dbReference>
<keyword evidence="4 6" id="KW-0808">Transferase</keyword>
<dbReference type="NCBIfam" id="NF001785">
    <property type="entry name" value="PRK00517.2-2"/>
    <property type="match status" value="1"/>
</dbReference>
<feature type="binding site" evidence="6">
    <location>
        <position position="147"/>
    </location>
    <ligand>
        <name>S-adenosyl-L-methionine</name>
        <dbReference type="ChEBI" id="CHEBI:59789"/>
    </ligand>
</feature>
<evidence type="ECO:0000256" key="2">
    <source>
        <dbReference type="ARBA" id="ARBA00022490"/>
    </source>
</evidence>
<dbReference type="KEGG" id="rhoz:GXP67_29380"/>
<evidence type="ECO:0000313" key="7">
    <source>
        <dbReference type="EMBL" id="QHT70472.1"/>
    </source>
</evidence>
<comment type="function">
    <text evidence="6">Methylates ribosomal protein L11.</text>
</comment>
<evidence type="ECO:0000256" key="6">
    <source>
        <dbReference type="HAMAP-Rule" id="MF_00735"/>
    </source>
</evidence>
<sequence>MDFIAVKIEVDTAFSEILIAELAQIGFESFVETEQGVDAFIQDSLFEENELKSLQQKYEPQVRIHYTFEQTEQKNWNEEWEKSYHPIRIGNSCIVRASFHSIAESYPYEIIINPKMSFGTGHHETTALMLENQLEISHQEKQVLDVGCGTGILSIMACKLGAAALDAFDTDEWAVENTKENFEINHCQQTSVQQGTIKEVVLQEAYQIILANINRNVLLQEIPAYASLLGMDGCLLLSGFYERDIAEIEKIAVAQQLIKKNQKVKNEWASLVFQK</sequence>
<dbReference type="GO" id="GO:0008276">
    <property type="term" value="F:protein methyltransferase activity"/>
    <property type="evidence" value="ECO:0007669"/>
    <property type="project" value="UniProtKB-UniRule"/>
</dbReference>
<feature type="binding site" evidence="6">
    <location>
        <position position="126"/>
    </location>
    <ligand>
        <name>S-adenosyl-L-methionine</name>
        <dbReference type="ChEBI" id="CHEBI:59789"/>
    </ligand>
</feature>
<keyword evidence="3 6" id="KW-0489">Methyltransferase</keyword>
<organism evidence="7 8">
    <name type="scientific">Rhodocytophaga rosea</name>
    <dbReference type="NCBI Taxonomy" id="2704465"/>
    <lineage>
        <taxon>Bacteria</taxon>
        <taxon>Pseudomonadati</taxon>
        <taxon>Bacteroidota</taxon>
        <taxon>Cytophagia</taxon>
        <taxon>Cytophagales</taxon>
        <taxon>Rhodocytophagaceae</taxon>
        <taxon>Rhodocytophaga</taxon>
    </lineage>
</organism>
<dbReference type="EC" id="2.1.1.-" evidence="6"/>
<dbReference type="AlphaFoldDB" id="A0A6C0GSG9"/>
<proteinExistence type="inferred from homology"/>
<keyword evidence="7" id="KW-0689">Ribosomal protein</keyword>
<feature type="binding site" evidence="6">
    <location>
        <position position="169"/>
    </location>
    <ligand>
        <name>S-adenosyl-L-methionine</name>
        <dbReference type="ChEBI" id="CHEBI:59789"/>
    </ligand>
</feature>
<dbReference type="CDD" id="cd02440">
    <property type="entry name" value="AdoMet_MTases"/>
    <property type="match status" value="1"/>
</dbReference>
<comment type="catalytic activity">
    <reaction evidence="6">
        <text>L-lysyl-[protein] + 3 S-adenosyl-L-methionine = N(6),N(6),N(6)-trimethyl-L-lysyl-[protein] + 3 S-adenosyl-L-homocysteine + 3 H(+)</text>
        <dbReference type="Rhea" id="RHEA:54192"/>
        <dbReference type="Rhea" id="RHEA-COMP:9752"/>
        <dbReference type="Rhea" id="RHEA-COMP:13826"/>
        <dbReference type="ChEBI" id="CHEBI:15378"/>
        <dbReference type="ChEBI" id="CHEBI:29969"/>
        <dbReference type="ChEBI" id="CHEBI:57856"/>
        <dbReference type="ChEBI" id="CHEBI:59789"/>
        <dbReference type="ChEBI" id="CHEBI:61961"/>
    </reaction>
</comment>
<dbReference type="InterPro" id="IPR029063">
    <property type="entry name" value="SAM-dependent_MTases_sf"/>
</dbReference>
<comment type="similarity">
    <text evidence="1 6">Belongs to the methyltransferase superfamily. PrmA family.</text>
</comment>
<dbReference type="InterPro" id="IPR050078">
    <property type="entry name" value="Ribosomal_L11_MeTrfase_PrmA"/>
</dbReference>
<evidence type="ECO:0000256" key="5">
    <source>
        <dbReference type="ARBA" id="ARBA00022691"/>
    </source>
</evidence>
<dbReference type="GO" id="GO:0005840">
    <property type="term" value="C:ribosome"/>
    <property type="evidence" value="ECO:0007669"/>
    <property type="project" value="UniProtKB-KW"/>
</dbReference>
<feature type="binding site" evidence="6">
    <location>
        <position position="212"/>
    </location>
    <ligand>
        <name>S-adenosyl-L-methionine</name>
        <dbReference type="ChEBI" id="CHEBI:59789"/>
    </ligand>
</feature>
<dbReference type="GO" id="GO:0005737">
    <property type="term" value="C:cytoplasm"/>
    <property type="evidence" value="ECO:0007669"/>
    <property type="project" value="UniProtKB-SubCell"/>
</dbReference>
<dbReference type="HAMAP" id="MF_00735">
    <property type="entry name" value="Methyltr_PrmA"/>
    <property type="match status" value="1"/>
</dbReference>
<dbReference type="SUPFAM" id="SSF53335">
    <property type="entry name" value="S-adenosyl-L-methionine-dependent methyltransferases"/>
    <property type="match status" value="1"/>
</dbReference>
<dbReference type="PANTHER" id="PTHR43648">
    <property type="entry name" value="ELECTRON TRANSFER FLAVOPROTEIN BETA SUBUNIT LYSINE METHYLTRANSFERASE"/>
    <property type="match status" value="1"/>
</dbReference>
<accession>A0A6C0GSG9</accession>
<name>A0A6C0GSG9_9BACT</name>
<protein>
    <recommendedName>
        <fullName evidence="6">Ribosomal protein L11 methyltransferase</fullName>
        <shortName evidence="6">L11 Mtase</shortName>
        <ecNumber evidence="6">2.1.1.-</ecNumber>
    </recommendedName>
</protein>
<comment type="subcellular location">
    <subcellularLocation>
        <location evidence="6">Cytoplasm</location>
    </subcellularLocation>
</comment>
<dbReference type="RefSeq" id="WP_162446449.1">
    <property type="nucleotide sequence ID" value="NZ_CP048222.1"/>
</dbReference>
<keyword evidence="5 6" id="KW-0949">S-adenosyl-L-methionine</keyword>
<dbReference type="Proteomes" id="UP000480178">
    <property type="component" value="Chromosome"/>
</dbReference>
<dbReference type="InterPro" id="IPR004498">
    <property type="entry name" value="Ribosomal_PrmA_MeTrfase"/>
</dbReference>
<gene>
    <name evidence="6 7" type="primary">prmA</name>
    <name evidence="7" type="ORF">GXP67_29380</name>
</gene>
<evidence type="ECO:0000313" key="8">
    <source>
        <dbReference type="Proteomes" id="UP000480178"/>
    </source>
</evidence>
<dbReference type="GO" id="GO:0032259">
    <property type="term" value="P:methylation"/>
    <property type="evidence" value="ECO:0007669"/>
    <property type="project" value="UniProtKB-KW"/>
</dbReference>
<evidence type="ECO:0000256" key="3">
    <source>
        <dbReference type="ARBA" id="ARBA00022603"/>
    </source>
</evidence>